<sequence length="634" mass="71652">MDPASVISIVSAAGSLVFKCGTIIQALHDLAERYKHAELTIMAIIQECHTIELAWSRIERWLACGLHRYEDSYQLGNRIALAVSSGQLIMAELEKDLASIEKTAPQRAFRRRTKLLWNEKMLQAHQYRIRGQVGALTLLLEVIQLPSDSDRTDSLSVKEPIFRMIEDSVRSVVPSRLSIHSDTASITSAENEEVWYIPFDFENDLFTSYVYKRNFRVPQVAYLSQRPAPYEIPVVNAELATNGDGPICTSPDEAPVAISKPCQHTFPDLDQESLESLSRKIRQGRHDIAVDYVQKTGVELLLAPFTCGCGNVENPDLNVLLRSLQEHNIQLFRAFMETAAFAFGEHVLIRLVDSLVLSDSRVVSMEDTASQETSITRNWTNSILHDPGVVEELAFRRELASSDILRRYPTALQLACATKREKIVEYLLHMGRLDTPLDWTGHPFILATKRRCRPILELLLEFAETTITETIKNTALVMVVNRDCALAEQWTDAEQNDNERVNDDVDIVRLLLLHDASPNTRVTPEDTVLSVAIRAALDSDPRSMQLIDILLADGAVVRPSERFLLFTAPRKAFGPVLERHDISARSGPPFQTSVLHIPSRVVNFDGHDIYMLRKQVAHERQVNAVETRYIQYHN</sequence>
<proteinExistence type="predicted"/>
<dbReference type="EMBL" id="ML996285">
    <property type="protein sequence ID" value="KAF2728326.1"/>
    <property type="molecule type" value="Genomic_DNA"/>
</dbReference>
<dbReference type="SUPFAM" id="SSF48403">
    <property type="entry name" value="Ankyrin repeat"/>
    <property type="match status" value="1"/>
</dbReference>
<evidence type="ECO:0008006" key="3">
    <source>
        <dbReference type="Google" id="ProtNLM"/>
    </source>
</evidence>
<evidence type="ECO:0000313" key="2">
    <source>
        <dbReference type="Proteomes" id="UP000799444"/>
    </source>
</evidence>
<dbReference type="Proteomes" id="UP000799444">
    <property type="component" value="Unassembled WGS sequence"/>
</dbReference>
<dbReference type="AlphaFoldDB" id="A0A9P4UWW0"/>
<dbReference type="InterPro" id="IPR036770">
    <property type="entry name" value="Ankyrin_rpt-contain_sf"/>
</dbReference>
<organism evidence="1 2">
    <name type="scientific">Polyplosphaeria fusca</name>
    <dbReference type="NCBI Taxonomy" id="682080"/>
    <lineage>
        <taxon>Eukaryota</taxon>
        <taxon>Fungi</taxon>
        <taxon>Dikarya</taxon>
        <taxon>Ascomycota</taxon>
        <taxon>Pezizomycotina</taxon>
        <taxon>Dothideomycetes</taxon>
        <taxon>Pleosporomycetidae</taxon>
        <taxon>Pleosporales</taxon>
        <taxon>Tetraplosphaeriaceae</taxon>
        <taxon>Polyplosphaeria</taxon>
    </lineage>
</organism>
<reference evidence="1" key="1">
    <citation type="journal article" date="2020" name="Stud. Mycol.">
        <title>101 Dothideomycetes genomes: a test case for predicting lifestyles and emergence of pathogens.</title>
        <authorList>
            <person name="Haridas S."/>
            <person name="Albert R."/>
            <person name="Binder M."/>
            <person name="Bloem J."/>
            <person name="Labutti K."/>
            <person name="Salamov A."/>
            <person name="Andreopoulos B."/>
            <person name="Baker S."/>
            <person name="Barry K."/>
            <person name="Bills G."/>
            <person name="Bluhm B."/>
            <person name="Cannon C."/>
            <person name="Castanera R."/>
            <person name="Culley D."/>
            <person name="Daum C."/>
            <person name="Ezra D."/>
            <person name="Gonzalez J."/>
            <person name="Henrissat B."/>
            <person name="Kuo A."/>
            <person name="Liang C."/>
            <person name="Lipzen A."/>
            <person name="Lutzoni F."/>
            <person name="Magnuson J."/>
            <person name="Mondo S."/>
            <person name="Nolan M."/>
            <person name="Ohm R."/>
            <person name="Pangilinan J."/>
            <person name="Park H.-J."/>
            <person name="Ramirez L."/>
            <person name="Alfaro M."/>
            <person name="Sun H."/>
            <person name="Tritt A."/>
            <person name="Yoshinaga Y."/>
            <person name="Zwiers L.-H."/>
            <person name="Turgeon B."/>
            <person name="Goodwin S."/>
            <person name="Spatafora J."/>
            <person name="Crous P."/>
            <person name="Grigoriev I."/>
        </authorList>
    </citation>
    <scope>NUCLEOTIDE SEQUENCE</scope>
    <source>
        <strain evidence="1">CBS 125425</strain>
    </source>
</reference>
<accession>A0A9P4UWW0</accession>
<dbReference type="Gene3D" id="1.25.40.20">
    <property type="entry name" value="Ankyrin repeat-containing domain"/>
    <property type="match status" value="1"/>
</dbReference>
<gene>
    <name evidence="1" type="ORF">EJ04DRAFT_101995</name>
</gene>
<name>A0A9P4UWW0_9PLEO</name>
<comment type="caution">
    <text evidence="1">The sequence shown here is derived from an EMBL/GenBank/DDBJ whole genome shotgun (WGS) entry which is preliminary data.</text>
</comment>
<dbReference type="OrthoDB" id="341259at2759"/>
<keyword evidence="2" id="KW-1185">Reference proteome</keyword>
<evidence type="ECO:0000313" key="1">
    <source>
        <dbReference type="EMBL" id="KAF2728326.1"/>
    </source>
</evidence>
<protein>
    <recommendedName>
        <fullName evidence="3">Ankyrin repeat protein</fullName>
    </recommendedName>
</protein>